<gene>
    <name evidence="2" type="ORF">SAMN02745166_03243</name>
</gene>
<evidence type="ECO:0000259" key="1">
    <source>
        <dbReference type="Pfam" id="PF12697"/>
    </source>
</evidence>
<dbReference type="EMBL" id="FUYE01000011">
    <property type="protein sequence ID" value="SKB00858.1"/>
    <property type="molecule type" value="Genomic_DNA"/>
</dbReference>
<name>A0A1T4YH16_9BACT</name>
<evidence type="ECO:0000313" key="2">
    <source>
        <dbReference type="EMBL" id="SKB00858.1"/>
    </source>
</evidence>
<dbReference type="OrthoDB" id="9775557at2"/>
<dbReference type="InterPro" id="IPR029058">
    <property type="entry name" value="AB_hydrolase_fold"/>
</dbReference>
<protein>
    <recommendedName>
        <fullName evidence="1">AB hydrolase-1 domain-containing protein</fullName>
    </recommendedName>
</protein>
<dbReference type="Proteomes" id="UP000190774">
    <property type="component" value="Unassembled WGS sequence"/>
</dbReference>
<dbReference type="AlphaFoldDB" id="A0A1T4YH16"/>
<dbReference type="Pfam" id="PF12697">
    <property type="entry name" value="Abhydrolase_6"/>
    <property type="match status" value="1"/>
</dbReference>
<dbReference type="PANTHER" id="PTHR37946">
    <property type="entry name" value="SLL1969 PROTEIN"/>
    <property type="match status" value="1"/>
</dbReference>
<dbReference type="SUPFAM" id="SSF53474">
    <property type="entry name" value="alpha/beta-Hydrolases"/>
    <property type="match status" value="1"/>
</dbReference>
<reference evidence="3" key="1">
    <citation type="submission" date="2017-02" db="EMBL/GenBank/DDBJ databases">
        <authorList>
            <person name="Varghese N."/>
            <person name="Submissions S."/>
        </authorList>
    </citation>
    <scope>NUCLEOTIDE SEQUENCE [LARGE SCALE GENOMIC DNA]</scope>
    <source>
        <strain evidence="3">ATCC 700200</strain>
    </source>
</reference>
<evidence type="ECO:0000313" key="3">
    <source>
        <dbReference type="Proteomes" id="UP000190774"/>
    </source>
</evidence>
<dbReference type="InterPro" id="IPR000073">
    <property type="entry name" value="AB_hydrolase_1"/>
</dbReference>
<dbReference type="STRING" id="48467.SAMN02745166_03243"/>
<sequence length="234" mass="26547">MPHRLKDTVVLIHGLGRTPRSLMPVRFWLWKAGYRVVSVGYPSRRMSIQSAVEKRLQPVLDRLQLRPGERVHFVTHSLGGILFRQWAVSRDRRFPLGRTVMLGPPNQGSEVLERLAHYRWPRWLLGPVVDELGVDENSTPRQLGVVPPGTGVIMGNKPVIPFFREILGPESDGIVTVSGGWVEGQADFMVTPADHTFMMWRPTVLRAVERFLKDGCFLPHKTWEPDDTLLSVSS</sequence>
<dbReference type="PANTHER" id="PTHR37946:SF1">
    <property type="entry name" value="SLL1969 PROTEIN"/>
    <property type="match status" value="1"/>
</dbReference>
<accession>A0A1T4YH16</accession>
<organism evidence="2 3">
    <name type="scientific">Prosthecobacter debontii</name>
    <dbReference type="NCBI Taxonomy" id="48467"/>
    <lineage>
        <taxon>Bacteria</taxon>
        <taxon>Pseudomonadati</taxon>
        <taxon>Verrucomicrobiota</taxon>
        <taxon>Verrucomicrobiia</taxon>
        <taxon>Verrucomicrobiales</taxon>
        <taxon>Verrucomicrobiaceae</taxon>
        <taxon>Prosthecobacter</taxon>
    </lineage>
</organism>
<dbReference type="RefSeq" id="WP_139373304.1">
    <property type="nucleotide sequence ID" value="NZ_FUYE01000011.1"/>
</dbReference>
<keyword evidence="3" id="KW-1185">Reference proteome</keyword>
<dbReference type="Gene3D" id="3.40.50.1820">
    <property type="entry name" value="alpha/beta hydrolase"/>
    <property type="match status" value="1"/>
</dbReference>
<feature type="domain" description="AB hydrolase-1" evidence="1">
    <location>
        <begin position="9"/>
        <end position="128"/>
    </location>
</feature>
<proteinExistence type="predicted"/>